<accession>A0ACB5UA53</accession>
<dbReference type="Proteomes" id="UP001165064">
    <property type="component" value="Unassembled WGS sequence"/>
</dbReference>
<gene>
    <name evidence="1" type="ORF">Amon02_001265000</name>
</gene>
<evidence type="ECO:0000313" key="1">
    <source>
        <dbReference type="EMBL" id="GMF06332.1"/>
    </source>
</evidence>
<keyword evidence="2" id="KW-1185">Reference proteome</keyword>
<sequence>MIFNTDTFKSTKPINDNGGVSSGSSMSSSTNIGDRSTDNDSSDNSNSIQQLTPNEDFWVPVCLPKFNPNGFLYSFIQFIDLKDETLMSLYDLNKDILDPSIQNSSNPDSSKITYQIE</sequence>
<proteinExistence type="predicted"/>
<organism evidence="1 2">
    <name type="scientific">Ambrosiozyma monospora</name>
    <name type="common">Yeast</name>
    <name type="synonym">Endomycopsis monosporus</name>
    <dbReference type="NCBI Taxonomy" id="43982"/>
    <lineage>
        <taxon>Eukaryota</taxon>
        <taxon>Fungi</taxon>
        <taxon>Dikarya</taxon>
        <taxon>Ascomycota</taxon>
        <taxon>Saccharomycotina</taxon>
        <taxon>Pichiomycetes</taxon>
        <taxon>Pichiales</taxon>
        <taxon>Pichiaceae</taxon>
        <taxon>Ambrosiozyma</taxon>
    </lineage>
</organism>
<evidence type="ECO:0000313" key="2">
    <source>
        <dbReference type="Proteomes" id="UP001165064"/>
    </source>
</evidence>
<comment type="caution">
    <text evidence="1">The sequence shown here is derived from an EMBL/GenBank/DDBJ whole genome shotgun (WGS) entry which is preliminary data.</text>
</comment>
<dbReference type="EMBL" id="BSXS01015062">
    <property type="protein sequence ID" value="GMF06332.1"/>
    <property type="molecule type" value="Genomic_DNA"/>
</dbReference>
<protein>
    <submittedName>
        <fullName evidence="1">Unnamed protein product</fullName>
    </submittedName>
</protein>
<reference evidence="1" key="1">
    <citation type="submission" date="2023-04" db="EMBL/GenBank/DDBJ databases">
        <title>Ambrosiozyma monospora NBRC 10751.</title>
        <authorList>
            <person name="Ichikawa N."/>
            <person name="Sato H."/>
            <person name="Tonouchi N."/>
        </authorList>
    </citation>
    <scope>NUCLEOTIDE SEQUENCE</scope>
    <source>
        <strain evidence="1">NBRC 10751</strain>
    </source>
</reference>
<name>A0ACB5UA53_AMBMO</name>